<dbReference type="Proteomes" id="UP000321617">
    <property type="component" value="Unassembled WGS sequence"/>
</dbReference>
<feature type="transmembrane region" description="Helical" evidence="1">
    <location>
        <begin position="6"/>
        <end position="24"/>
    </location>
</feature>
<feature type="transmembrane region" description="Helical" evidence="1">
    <location>
        <begin position="293"/>
        <end position="313"/>
    </location>
</feature>
<dbReference type="AlphaFoldDB" id="A0A562VD01"/>
<dbReference type="EMBL" id="VLLL01000005">
    <property type="protein sequence ID" value="TWJ15735.1"/>
    <property type="molecule type" value="Genomic_DNA"/>
</dbReference>
<feature type="transmembrane region" description="Helical" evidence="1">
    <location>
        <begin position="62"/>
        <end position="81"/>
    </location>
</feature>
<feature type="transmembrane region" description="Helical" evidence="1">
    <location>
        <begin position="270"/>
        <end position="287"/>
    </location>
</feature>
<gene>
    <name evidence="2" type="ORF">LX16_1449</name>
</gene>
<organism evidence="2 3">
    <name type="scientific">Stackebrandtia albiflava</name>
    <dbReference type="NCBI Taxonomy" id="406432"/>
    <lineage>
        <taxon>Bacteria</taxon>
        <taxon>Bacillati</taxon>
        <taxon>Actinomycetota</taxon>
        <taxon>Actinomycetes</taxon>
        <taxon>Glycomycetales</taxon>
        <taxon>Glycomycetaceae</taxon>
        <taxon>Stackebrandtia</taxon>
    </lineage>
</organism>
<accession>A0A562VD01</accession>
<dbReference type="RefSeq" id="WP_147134916.1">
    <property type="nucleotide sequence ID" value="NZ_BAABIJ010000001.1"/>
</dbReference>
<feature type="transmembrane region" description="Helical" evidence="1">
    <location>
        <begin position="36"/>
        <end position="56"/>
    </location>
</feature>
<keyword evidence="1" id="KW-0472">Membrane</keyword>
<sequence>MIDTSAATVVALGLITVIAAPSRLRRHVATRRIGDRTAVGFVVLTVAVVTAGLVSVTAPTVAVRWGATVVALTAAVGLLAYERNRSSRRVLRHLCLVVSALAVTVMVSGITAAATGGTAPAAAWALTAVAFAVPVVVPVAGATRWLPGVAAGPWAVAVPVSLAGASAAGSHDLTRDVTAAVLGTAAVVAVWRARDLRDLLGWYTAGQFAVVQALSGGPEGGATGITVLSAVALGGAGLWLAAGDVVSVVGSSRFGIADGWWRRQPRHARAVVVTGLAATVPPVFVAVSGVSSVAVVVIAPVIAAAVLLGAAVWRGLARILDGDPAGNRYVIPAASETRLTTAPLYAAAIAAVVVPALTWPA</sequence>
<keyword evidence="1" id="KW-0812">Transmembrane</keyword>
<reference evidence="2 3" key="1">
    <citation type="journal article" date="2013" name="Stand. Genomic Sci.">
        <title>Genomic Encyclopedia of Type Strains, Phase I: The one thousand microbial genomes (KMG-I) project.</title>
        <authorList>
            <person name="Kyrpides N.C."/>
            <person name="Woyke T."/>
            <person name="Eisen J.A."/>
            <person name="Garrity G."/>
            <person name="Lilburn T.G."/>
            <person name="Beck B.J."/>
            <person name="Whitman W.B."/>
            <person name="Hugenholtz P."/>
            <person name="Klenk H.P."/>
        </authorList>
    </citation>
    <scope>NUCLEOTIDE SEQUENCE [LARGE SCALE GENOMIC DNA]</scope>
    <source>
        <strain evidence="2 3">DSM 45044</strain>
    </source>
</reference>
<feature type="transmembrane region" description="Helical" evidence="1">
    <location>
        <begin position="177"/>
        <end position="193"/>
    </location>
</feature>
<feature type="transmembrane region" description="Helical" evidence="1">
    <location>
        <begin position="93"/>
        <end position="115"/>
    </location>
</feature>
<keyword evidence="1" id="KW-1133">Transmembrane helix</keyword>
<name>A0A562VD01_9ACTN</name>
<evidence type="ECO:0000313" key="2">
    <source>
        <dbReference type="EMBL" id="TWJ15735.1"/>
    </source>
</evidence>
<evidence type="ECO:0000256" key="1">
    <source>
        <dbReference type="SAM" id="Phobius"/>
    </source>
</evidence>
<keyword evidence="3" id="KW-1185">Reference proteome</keyword>
<feature type="transmembrane region" description="Helical" evidence="1">
    <location>
        <begin position="121"/>
        <end position="142"/>
    </location>
</feature>
<proteinExistence type="predicted"/>
<evidence type="ECO:0000313" key="3">
    <source>
        <dbReference type="Proteomes" id="UP000321617"/>
    </source>
</evidence>
<feature type="transmembrane region" description="Helical" evidence="1">
    <location>
        <begin position="224"/>
        <end position="249"/>
    </location>
</feature>
<comment type="caution">
    <text evidence="2">The sequence shown here is derived from an EMBL/GenBank/DDBJ whole genome shotgun (WGS) entry which is preliminary data.</text>
</comment>
<feature type="transmembrane region" description="Helical" evidence="1">
    <location>
        <begin position="200"/>
        <end position="218"/>
    </location>
</feature>
<feature type="transmembrane region" description="Helical" evidence="1">
    <location>
        <begin position="154"/>
        <end position="171"/>
    </location>
</feature>
<protein>
    <submittedName>
        <fullName evidence="2">Uncharacterized protein</fullName>
    </submittedName>
</protein>